<evidence type="ECO:0000256" key="3">
    <source>
        <dbReference type="ARBA" id="ARBA00022927"/>
    </source>
</evidence>
<dbReference type="InterPro" id="IPR048767">
    <property type="entry name" value="SNX17-31_FERM_F2"/>
</dbReference>
<accession>A0A9Q0RQC0</accession>
<dbReference type="Gene3D" id="1.20.80.60">
    <property type="match status" value="1"/>
</dbReference>
<evidence type="ECO:0000256" key="2">
    <source>
        <dbReference type="ARBA" id="ARBA00022448"/>
    </source>
</evidence>
<name>A0A9Q0RQC0_BLOTA</name>
<dbReference type="InterPro" id="IPR001683">
    <property type="entry name" value="PX_dom"/>
</dbReference>
<dbReference type="GO" id="GO:0035091">
    <property type="term" value="F:phosphatidylinositol binding"/>
    <property type="evidence" value="ECO:0007669"/>
    <property type="project" value="InterPro"/>
</dbReference>
<dbReference type="PANTHER" id="PTHR12431:SF14">
    <property type="entry name" value="LD15323P"/>
    <property type="match status" value="1"/>
</dbReference>
<dbReference type="PANTHER" id="PTHR12431">
    <property type="entry name" value="SORTING NEXIN 17 AND 27"/>
    <property type="match status" value="1"/>
</dbReference>
<feature type="domain" description="PX" evidence="5">
    <location>
        <begin position="1"/>
        <end position="107"/>
    </location>
</feature>
<dbReference type="Pfam" id="PF21273">
    <property type="entry name" value="SNX17-27-31_F1_FERM"/>
    <property type="match status" value="1"/>
</dbReference>
<dbReference type="AlphaFoldDB" id="A0A9Q0RQC0"/>
<dbReference type="Gene3D" id="2.30.29.30">
    <property type="entry name" value="Pleckstrin-homology domain (PH domain)/Phosphotyrosine-binding domain (PTB)"/>
    <property type="match status" value="1"/>
</dbReference>
<protein>
    <recommendedName>
        <fullName evidence="5">PX domain-containing protein</fullName>
    </recommendedName>
</protein>
<evidence type="ECO:0000313" key="7">
    <source>
        <dbReference type="Proteomes" id="UP001142055"/>
    </source>
</evidence>
<dbReference type="GO" id="GO:0032456">
    <property type="term" value="P:endocytic recycling"/>
    <property type="evidence" value="ECO:0007669"/>
    <property type="project" value="TreeGrafter"/>
</dbReference>
<dbReference type="InterPro" id="IPR048763">
    <property type="entry name" value="SNX17-31_FERM_F1"/>
</dbReference>
<comment type="caution">
    <text evidence="6">The sequence shown here is derived from an EMBL/GenBank/DDBJ whole genome shotgun (WGS) entry which is preliminary data.</text>
</comment>
<dbReference type="FunFam" id="2.30.29.30:FF:000145">
    <property type="entry name" value="Sorting nexin-17 isoform1"/>
    <property type="match status" value="1"/>
</dbReference>
<dbReference type="SMART" id="SM00312">
    <property type="entry name" value="PX"/>
    <property type="match status" value="1"/>
</dbReference>
<dbReference type="Pfam" id="PF21271">
    <property type="entry name" value="SNX17-31_F2_FERM"/>
    <property type="match status" value="1"/>
</dbReference>
<dbReference type="InterPro" id="IPR011993">
    <property type="entry name" value="PH-like_dom_sf"/>
</dbReference>
<gene>
    <name evidence="6" type="ORF">RDWZM_001136</name>
</gene>
<proteinExistence type="inferred from homology"/>
<dbReference type="Gene3D" id="3.30.1520.10">
    <property type="entry name" value="Phox-like domain"/>
    <property type="match status" value="1"/>
</dbReference>
<dbReference type="GO" id="GO:0005769">
    <property type="term" value="C:early endosome"/>
    <property type="evidence" value="ECO:0007669"/>
    <property type="project" value="TreeGrafter"/>
</dbReference>
<keyword evidence="2" id="KW-0813">Transport</keyword>
<evidence type="ECO:0000313" key="6">
    <source>
        <dbReference type="EMBL" id="KAJ6222591.1"/>
    </source>
</evidence>
<dbReference type="SUPFAM" id="SSF64268">
    <property type="entry name" value="PX domain"/>
    <property type="match status" value="1"/>
</dbReference>
<dbReference type="OMA" id="RRHCVGV"/>
<dbReference type="Gene3D" id="3.10.20.90">
    <property type="entry name" value="Phosphatidylinositol 3-kinase Catalytic Subunit, Chain A, domain 1"/>
    <property type="match status" value="1"/>
</dbReference>
<dbReference type="Proteomes" id="UP001142055">
    <property type="component" value="Chromosome 1"/>
</dbReference>
<reference evidence="6" key="1">
    <citation type="submission" date="2022-12" db="EMBL/GenBank/DDBJ databases">
        <title>Genome assemblies of Blomia tropicalis.</title>
        <authorList>
            <person name="Cui Y."/>
        </authorList>
    </citation>
    <scope>NUCLEOTIDE SEQUENCE</scope>
    <source>
        <tissue evidence="6">Adult mites</tissue>
    </source>
</reference>
<evidence type="ECO:0000256" key="1">
    <source>
        <dbReference type="ARBA" id="ARBA00010883"/>
    </source>
</evidence>
<dbReference type="EMBL" id="JAPWDV010000001">
    <property type="protein sequence ID" value="KAJ6222591.1"/>
    <property type="molecule type" value="Genomic_DNA"/>
</dbReference>
<organism evidence="6 7">
    <name type="scientific">Blomia tropicalis</name>
    <name type="common">Mite</name>
    <dbReference type="NCBI Taxonomy" id="40697"/>
    <lineage>
        <taxon>Eukaryota</taxon>
        <taxon>Metazoa</taxon>
        <taxon>Ecdysozoa</taxon>
        <taxon>Arthropoda</taxon>
        <taxon>Chelicerata</taxon>
        <taxon>Arachnida</taxon>
        <taxon>Acari</taxon>
        <taxon>Acariformes</taxon>
        <taxon>Sarcoptiformes</taxon>
        <taxon>Astigmata</taxon>
        <taxon>Glycyphagoidea</taxon>
        <taxon>Echimyopodidae</taxon>
        <taxon>Blomia</taxon>
    </lineage>
</organism>
<keyword evidence="3" id="KW-0653">Protein transport</keyword>
<dbReference type="Pfam" id="PF18116">
    <property type="entry name" value="SNX17_FERM_C"/>
    <property type="match status" value="1"/>
</dbReference>
<dbReference type="GO" id="GO:0006886">
    <property type="term" value="P:intracellular protein transport"/>
    <property type="evidence" value="ECO:0007669"/>
    <property type="project" value="TreeGrafter"/>
</dbReference>
<evidence type="ECO:0000259" key="5">
    <source>
        <dbReference type="PROSITE" id="PS50195"/>
    </source>
</evidence>
<sequence length="501" mass="58452">MHFSIPDTRENKDGSGSYVTYNIYINGSYHCSLRYRQLYQFHLQLKKAFGAQSLYTFPPKKFFPLTSAQLEERRSQIEKYIQIASQDSMIANSDIFNGFLLAAQQETHECIKDREYSVSIYQLNWQCITLSAYTNENSQIVLERYAEAIQLEQQFLPYFCFYLVCHNQNDYQTIRRLQNFESPYLTLCIENRRSNDQTDHLIMIRKSYWDSEFDQDLYNSKAAVNILYLQALYEVEKGYILTNNDVRNRLTSLQAMGDKIEYLKIARTLKYYNYIHFEPCYCDHPMPKCYVRISTGNQELHMRLINSNEELTFRVIRIKCWRLTTSTTNLSIDDQANSSNEGDQSTSKGRFELSFEYLVSKGVLKWITIVSSQAVLMSTCMQSMVEEMLLKREGKKFRSQGLSMHYNTSPSYSNVINNGNEQVNGSNENCDWNYTRKDGSNMTATSFKQNEPNKLSSNENKSKSSHNKQIEINATDSAHMKVKYSPLVENNVFDEIGDDDL</sequence>
<dbReference type="CDD" id="cd06885">
    <property type="entry name" value="PX_SNX17_31"/>
    <property type="match status" value="1"/>
</dbReference>
<dbReference type="PROSITE" id="PS50195">
    <property type="entry name" value="PX"/>
    <property type="match status" value="1"/>
</dbReference>
<comment type="similarity">
    <text evidence="1">Belongs to the sorting nexin family.</text>
</comment>
<feature type="region of interest" description="Disordered" evidence="4">
    <location>
        <begin position="441"/>
        <end position="480"/>
    </location>
</feature>
<evidence type="ECO:0000256" key="4">
    <source>
        <dbReference type="SAM" id="MobiDB-lite"/>
    </source>
</evidence>
<dbReference type="InterPro" id="IPR036871">
    <property type="entry name" value="PX_dom_sf"/>
</dbReference>
<dbReference type="Pfam" id="PF00787">
    <property type="entry name" value="PX"/>
    <property type="match status" value="1"/>
</dbReference>
<dbReference type="FunFam" id="3.30.1520.10:FF:000008">
    <property type="entry name" value="Sorting nexin-17 isoform1"/>
    <property type="match status" value="1"/>
</dbReference>
<dbReference type="InterPro" id="IPR040842">
    <property type="entry name" value="SNX17/31_FERM"/>
</dbReference>
<feature type="compositionally biased region" description="Polar residues" evidence="4">
    <location>
        <begin position="441"/>
        <end position="452"/>
    </location>
</feature>
<keyword evidence="7" id="KW-1185">Reference proteome</keyword>